<dbReference type="AlphaFoldDB" id="A0A1I7UKB4"/>
<reference evidence="2" key="1">
    <citation type="submission" date="2016-11" db="UniProtKB">
        <authorList>
            <consortium name="WormBaseParasite"/>
        </authorList>
    </citation>
    <scope>IDENTIFICATION</scope>
</reference>
<sequence>MGYNKLFPKSVIVWAGSTSEGNVPLVFIDRNVKINSDVYQKMALMDVSRPWVTSHFCQQHFIHQQDRSPAPWIEIQKSCSRHSFPWLLVHGHVARFLADVNSLNFSAWGYLGEKVMVRYHPKVESLKVPCSKHGRILTTTTPAHGLFFSISFEGVDQDQRLKL</sequence>
<dbReference type="PANTHER" id="PTHR46068">
    <property type="entry name" value="PROTEIN CBG27172"/>
    <property type="match status" value="1"/>
</dbReference>
<dbReference type="Proteomes" id="UP000095282">
    <property type="component" value="Unplaced"/>
</dbReference>
<dbReference type="WBParaSite" id="Csp11.Scaffold630.g16821.t1">
    <property type="protein sequence ID" value="Csp11.Scaffold630.g16821.t1"/>
    <property type="gene ID" value="Csp11.Scaffold630.g16821"/>
</dbReference>
<dbReference type="GO" id="GO:0003676">
    <property type="term" value="F:nucleic acid binding"/>
    <property type="evidence" value="ECO:0007669"/>
    <property type="project" value="InterPro"/>
</dbReference>
<dbReference type="InterPro" id="IPR036397">
    <property type="entry name" value="RNaseH_sf"/>
</dbReference>
<proteinExistence type="predicted"/>
<accession>A0A1I7UKB4</accession>
<organism evidence="1 2">
    <name type="scientific">Caenorhabditis tropicalis</name>
    <dbReference type="NCBI Taxonomy" id="1561998"/>
    <lineage>
        <taxon>Eukaryota</taxon>
        <taxon>Metazoa</taxon>
        <taxon>Ecdysozoa</taxon>
        <taxon>Nematoda</taxon>
        <taxon>Chromadorea</taxon>
        <taxon>Rhabditida</taxon>
        <taxon>Rhabditina</taxon>
        <taxon>Rhabditomorpha</taxon>
        <taxon>Rhabditoidea</taxon>
        <taxon>Rhabditidae</taxon>
        <taxon>Peloderinae</taxon>
        <taxon>Caenorhabditis</taxon>
    </lineage>
</organism>
<dbReference type="STRING" id="1561998.A0A1I7UKB4"/>
<evidence type="ECO:0000313" key="1">
    <source>
        <dbReference type="Proteomes" id="UP000095282"/>
    </source>
</evidence>
<keyword evidence="1" id="KW-1185">Reference proteome</keyword>
<evidence type="ECO:0000313" key="2">
    <source>
        <dbReference type="WBParaSite" id="Csp11.Scaffold630.g16821.t1"/>
    </source>
</evidence>
<dbReference type="eggNOG" id="KOG4740">
    <property type="taxonomic scope" value="Eukaryota"/>
</dbReference>
<dbReference type="PANTHER" id="PTHR46068:SF1">
    <property type="entry name" value="TRANSPOSASE IS30-LIKE HTH DOMAIN-CONTAINING PROTEIN"/>
    <property type="match status" value="1"/>
</dbReference>
<protein>
    <submittedName>
        <fullName evidence="2">Metallophos domain-containing protein</fullName>
    </submittedName>
</protein>
<dbReference type="Gene3D" id="3.30.420.10">
    <property type="entry name" value="Ribonuclease H-like superfamily/Ribonuclease H"/>
    <property type="match status" value="1"/>
</dbReference>
<name>A0A1I7UKB4_9PELO</name>